<evidence type="ECO:0000256" key="1">
    <source>
        <dbReference type="ARBA" id="ARBA00022833"/>
    </source>
</evidence>
<sequence>MTTILIVVSHPDDAEIAMGMRMLAHARSGARVHVHCLTTGHPSNAPDRLNERRAAGKLLGVSNYTFSAIPDTRSTDHRGAINAALINLFSDTRPDIIFTHYPADQHLDHATTGTEATAVTLRGVANLRYFRSPYSIGFEPTLFFMGNADLLRIKAKALDCFSSQQQLDMNLYQRLAEVTYRQHLHHRVVEQFPPEADCAELFLIARQIEFVSTS</sequence>
<proteinExistence type="predicted"/>
<keyword evidence="3" id="KW-1185">Reference proteome</keyword>
<comment type="caution">
    <text evidence="2">The sequence shown here is derived from an EMBL/GenBank/DDBJ whole genome shotgun (WGS) entry which is preliminary data.</text>
</comment>
<name>A0A4R4ZSD8_9ACTN</name>
<dbReference type="PANTHER" id="PTHR12993:SF26">
    <property type="entry name" value="1D-MYO-INOSITOL 2-ACETAMIDO-2-DEOXY-ALPHA-D-GLUCOPYRANOSIDE DEACETYLASE"/>
    <property type="match status" value="1"/>
</dbReference>
<dbReference type="Pfam" id="PF02585">
    <property type="entry name" value="PIG-L"/>
    <property type="match status" value="1"/>
</dbReference>
<evidence type="ECO:0000313" key="3">
    <source>
        <dbReference type="Proteomes" id="UP000295578"/>
    </source>
</evidence>
<gene>
    <name evidence="2" type="ORF">E1293_44520</name>
</gene>
<dbReference type="OrthoDB" id="3514174at2"/>
<accession>A0A4R4ZSD8</accession>
<organism evidence="2 3">
    <name type="scientific">Actinomadura darangshiensis</name>
    <dbReference type="NCBI Taxonomy" id="705336"/>
    <lineage>
        <taxon>Bacteria</taxon>
        <taxon>Bacillati</taxon>
        <taxon>Actinomycetota</taxon>
        <taxon>Actinomycetes</taxon>
        <taxon>Streptosporangiales</taxon>
        <taxon>Thermomonosporaceae</taxon>
        <taxon>Actinomadura</taxon>
    </lineage>
</organism>
<reference evidence="2 3" key="1">
    <citation type="submission" date="2019-03" db="EMBL/GenBank/DDBJ databases">
        <title>Draft genome sequences of novel Actinobacteria.</title>
        <authorList>
            <person name="Sahin N."/>
            <person name="Ay H."/>
            <person name="Saygin H."/>
        </authorList>
    </citation>
    <scope>NUCLEOTIDE SEQUENCE [LARGE SCALE GENOMIC DNA]</scope>
    <source>
        <strain evidence="2 3">DSM 45941</strain>
    </source>
</reference>
<evidence type="ECO:0000313" key="2">
    <source>
        <dbReference type="EMBL" id="TDD61943.1"/>
    </source>
</evidence>
<keyword evidence="1" id="KW-0862">Zinc</keyword>
<dbReference type="AlphaFoldDB" id="A0A4R4ZSD8"/>
<dbReference type="SUPFAM" id="SSF102588">
    <property type="entry name" value="LmbE-like"/>
    <property type="match status" value="1"/>
</dbReference>
<dbReference type="EMBL" id="SMKY01000460">
    <property type="protein sequence ID" value="TDD61943.1"/>
    <property type="molecule type" value="Genomic_DNA"/>
</dbReference>
<dbReference type="InterPro" id="IPR003737">
    <property type="entry name" value="GlcNAc_PI_deacetylase-related"/>
</dbReference>
<dbReference type="Gene3D" id="3.40.50.10320">
    <property type="entry name" value="LmbE-like"/>
    <property type="match status" value="1"/>
</dbReference>
<dbReference type="GO" id="GO:0016137">
    <property type="term" value="P:glycoside metabolic process"/>
    <property type="evidence" value="ECO:0007669"/>
    <property type="project" value="UniProtKB-ARBA"/>
</dbReference>
<dbReference type="GO" id="GO:0016811">
    <property type="term" value="F:hydrolase activity, acting on carbon-nitrogen (but not peptide) bonds, in linear amides"/>
    <property type="evidence" value="ECO:0007669"/>
    <property type="project" value="TreeGrafter"/>
</dbReference>
<protein>
    <submittedName>
        <fullName evidence="2">PIG-L family deacetylase</fullName>
    </submittedName>
</protein>
<dbReference type="InterPro" id="IPR024078">
    <property type="entry name" value="LmbE-like_dom_sf"/>
</dbReference>
<dbReference type="PANTHER" id="PTHR12993">
    <property type="entry name" value="N-ACETYLGLUCOSAMINYL-PHOSPHATIDYLINOSITOL DE-N-ACETYLASE-RELATED"/>
    <property type="match status" value="1"/>
</dbReference>
<dbReference type="RefSeq" id="WP_132205814.1">
    <property type="nucleotide sequence ID" value="NZ_SMKY01000460.1"/>
</dbReference>
<dbReference type="Proteomes" id="UP000295578">
    <property type="component" value="Unassembled WGS sequence"/>
</dbReference>